<protein>
    <submittedName>
        <fullName evidence="1">Uncharacterized protein</fullName>
    </submittedName>
</protein>
<reference evidence="1 2" key="1">
    <citation type="submission" date="2015-07" db="EMBL/GenBank/DDBJ databases">
        <title>Genome analysis of myxobacterium Chondromyces crocatus Cm c5 reveals a high potential for natural compound synthesis and the genetic basis for the loss of fruiting body formation.</title>
        <authorList>
            <person name="Zaburannyi N."/>
            <person name="Bunk B."/>
            <person name="Maier J."/>
            <person name="Overmann J."/>
            <person name="Mueller R."/>
        </authorList>
    </citation>
    <scope>NUCLEOTIDE SEQUENCE [LARGE SCALE GENOMIC DNA]</scope>
    <source>
        <strain evidence="1 2">Cm c5</strain>
    </source>
</reference>
<gene>
    <name evidence="1" type="ORF">CMC5_002260</name>
</gene>
<evidence type="ECO:0000313" key="1">
    <source>
        <dbReference type="EMBL" id="AKT36113.1"/>
    </source>
</evidence>
<dbReference type="KEGG" id="ccro:CMC5_002260"/>
<dbReference type="EMBL" id="CP012159">
    <property type="protein sequence ID" value="AKT36113.1"/>
    <property type="molecule type" value="Genomic_DNA"/>
</dbReference>
<proteinExistence type="predicted"/>
<organism evidence="1 2">
    <name type="scientific">Chondromyces crocatus</name>
    <dbReference type="NCBI Taxonomy" id="52"/>
    <lineage>
        <taxon>Bacteria</taxon>
        <taxon>Pseudomonadati</taxon>
        <taxon>Myxococcota</taxon>
        <taxon>Polyangia</taxon>
        <taxon>Polyangiales</taxon>
        <taxon>Polyangiaceae</taxon>
        <taxon>Chondromyces</taxon>
    </lineage>
</organism>
<accession>A0A0K1E6D7</accession>
<keyword evidence="2" id="KW-1185">Reference proteome</keyword>
<name>A0A0K1E6D7_CHOCO</name>
<dbReference type="AlphaFoldDB" id="A0A0K1E6D7"/>
<evidence type="ECO:0000313" key="2">
    <source>
        <dbReference type="Proteomes" id="UP000067626"/>
    </source>
</evidence>
<sequence>MGVGRQLISESQTVRCDVWMTLPASIDPATAKTHRGGVPDILSIGGSPP</sequence>
<dbReference type="Proteomes" id="UP000067626">
    <property type="component" value="Chromosome"/>
</dbReference>